<dbReference type="GO" id="GO:0022857">
    <property type="term" value="F:transmembrane transporter activity"/>
    <property type="evidence" value="ECO:0007669"/>
    <property type="project" value="InterPro"/>
</dbReference>
<keyword evidence="2" id="KW-0813">Transport</keyword>
<dbReference type="Gene3D" id="1.20.1250.20">
    <property type="entry name" value="MFS general substrate transporter like domains"/>
    <property type="match status" value="1"/>
</dbReference>
<feature type="transmembrane region" description="Helical" evidence="7">
    <location>
        <begin position="377"/>
        <end position="395"/>
    </location>
</feature>
<protein>
    <submittedName>
        <fullName evidence="9">MFS transporter</fullName>
    </submittedName>
</protein>
<feature type="transmembrane region" description="Helical" evidence="7">
    <location>
        <begin position="256"/>
        <end position="275"/>
    </location>
</feature>
<dbReference type="Pfam" id="PF05977">
    <property type="entry name" value="MFS_3"/>
    <property type="match status" value="1"/>
</dbReference>
<feature type="transmembrane region" description="Helical" evidence="7">
    <location>
        <begin position="351"/>
        <end position="371"/>
    </location>
</feature>
<evidence type="ECO:0000256" key="7">
    <source>
        <dbReference type="SAM" id="Phobius"/>
    </source>
</evidence>
<dbReference type="PROSITE" id="PS50850">
    <property type="entry name" value="MFS"/>
    <property type="match status" value="1"/>
</dbReference>
<gene>
    <name evidence="9" type="ORF">GIS00_12680</name>
</gene>
<dbReference type="InterPro" id="IPR010290">
    <property type="entry name" value="TM_effector"/>
</dbReference>
<evidence type="ECO:0000256" key="3">
    <source>
        <dbReference type="ARBA" id="ARBA00022475"/>
    </source>
</evidence>
<dbReference type="InterPro" id="IPR036259">
    <property type="entry name" value="MFS_trans_sf"/>
</dbReference>
<feature type="transmembrane region" description="Helical" evidence="7">
    <location>
        <begin position="220"/>
        <end position="244"/>
    </location>
</feature>
<feature type="transmembrane region" description="Helical" evidence="7">
    <location>
        <begin position="42"/>
        <end position="62"/>
    </location>
</feature>
<comment type="subcellular location">
    <subcellularLocation>
        <location evidence="1">Cell membrane</location>
        <topology evidence="1">Multi-pass membrane protein</topology>
    </subcellularLocation>
</comment>
<evidence type="ECO:0000256" key="1">
    <source>
        <dbReference type="ARBA" id="ARBA00004651"/>
    </source>
</evidence>
<comment type="caution">
    <text evidence="9">The sequence shown here is derived from an EMBL/GenBank/DDBJ whole genome shotgun (WGS) entry which is preliminary data.</text>
</comment>
<feature type="transmembrane region" description="Helical" evidence="7">
    <location>
        <begin position="83"/>
        <end position="110"/>
    </location>
</feature>
<dbReference type="RefSeq" id="WP_154768815.1">
    <property type="nucleotide sequence ID" value="NZ_WLYK01000005.1"/>
</dbReference>
<keyword evidence="3" id="KW-1003">Cell membrane</keyword>
<dbReference type="Proteomes" id="UP000460221">
    <property type="component" value="Unassembled WGS sequence"/>
</dbReference>
<dbReference type="PANTHER" id="PTHR23513">
    <property type="entry name" value="INTEGRAL MEMBRANE EFFLUX PROTEIN-RELATED"/>
    <property type="match status" value="1"/>
</dbReference>
<feature type="transmembrane region" description="Helical" evidence="7">
    <location>
        <begin position="287"/>
        <end position="304"/>
    </location>
</feature>
<evidence type="ECO:0000256" key="2">
    <source>
        <dbReference type="ARBA" id="ARBA00022448"/>
    </source>
</evidence>
<feature type="domain" description="Major facilitator superfamily (MFS) profile" evidence="8">
    <location>
        <begin position="8"/>
        <end position="399"/>
    </location>
</feature>
<organism evidence="9 10">
    <name type="scientific">Nakamurella alba</name>
    <dbReference type="NCBI Taxonomy" id="2665158"/>
    <lineage>
        <taxon>Bacteria</taxon>
        <taxon>Bacillati</taxon>
        <taxon>Actinomycetota</taxon>
        <taxon>Actinomycetes</taxon>
        <taxon>Nakamurellales</taxon>
        <taxon>Nakamurellaceae</taxon>
        <taxon>Nakamurella</taxon>
    </lineage>
</organism>
<evidence type="ECO:0000259" key="8">
    <source>
        <dbReference type="PROSITE" id="PS50850"/>
    </source>
</evidence>
<feature type="transmembrane region" description="Helical" evidence="7">
    <location>
        <begin position="159"/>
        <end position="186"/>
    </location>
</feature>
<evidence type="ECO:0000256" key="5">
    <source>
        <dbReference type="ARBA" id="ARBA00022989"/>
    </source>
</evidence>
<dbReference type="PANTHER" id="PTHR23513:SF6">
    <property type="entry name" value="MAJOR FACILITATOR SUPERFAMILY ASSOCIATED DOMAIN-CONTAINING PROTEIN"/>
    <property type="match status" value="1"/>
</dbReference>
<dbReference type="SUPFAM" id="SSF103473">
    <property type="entry name" value="MFS general substrate transporter"/>
    <property type="match status" value="1"/>
</dbReference>
<keyword evidence="6 7" id="KW-0472">Membrane</keyword>
<dbReference type="InterPro" id="IPR020846">
    <property type="entry name" value="MFS_dom"/>
</dbReference>
<name>A0A7K1FL20_9ACTN</name>
<reference evidence="9 10" key="1">
    <citation type="submission" date="2019-11" db="EMBL/GenBank/DDBJ databases">
        <authorList>
            <person name="Jiang L.-Q."/>
        </authorList>
    </citation>
    <scope>NUCLEOTIDE SEQUENCE [LARGE SCALE GENOMIC DNA]</scope>
    <source>
        <strain evidence="9 10">YIM 132087</strain>
    </source>
</reference>
<dbReference type="EMBL" id="WLYK01000005">
    <property type="protein sequence ID" value="MTD14796.1"/>
    <property type="molecule type" value="Genomic_DNA"/>
</dbReference>
<proteinExistence type="predicted"/>
<dbReference type="GO" id="GO:0005886">
    <property type="term" value="C:plasma membrane"/>
    <property type="evidence" value="ECO:0007669"/>
    <property type="project" value="UniProtKB-SubCell"/>
</dbReference>
<evidence type="ECO:0000256" key="4">
    <source>
        <dbReference type="ARBA" id="ARBA00022692"/>
    </source>
</evidence>
<dbReference type="CDD" id="cd06173">
    <property type="entry name" value="MFS_MefA_like"/>
    <property type="match status" value="1"/>
</dbReference>
<keyword evidence="10" id="KW-1185">Reference proteome</keyword>
<keyword evidence="5 7" id="KW-1133">Transmembrane helix</keyword>
<evidence type="ECO:0000256" key="6">
    <source>
        <dbReference type="ARBA" id="ARBA00023136"/>
    </source>
</evidence>
<evidence type="ECO:0000313" key="9">
    <source>
        <dbReference type="EMBL" id="MTD14796.1"/>
    </source>
</evidence>
<dbReference type="AlphaFoldDB" id="A0A7K1FL20"/>
<evidence type="ECO:0000313" key="10">
    <source>
        <dbReference type="Proteomes" id="UP000460221"/>
    </source>
</evidence>
<accession>A0A7K1FL20</accession>
<keyword evidence="4 7" id="KW-0812">Transmembrane</keyword>
<sequence>MPAPLGTAYWRLWGSSGLSNLADGIVKLALPLVAIQYTRSPALIAGLGFAMTLPWLVFALQAGAIADRVDRRRAMLVANTVRVLVLGLLVATLALDIGSLPLLYIAGFAIGMAETLYDTSAQSIVPQMVAPDQLSRANGRLYAVELTANQFVGPPLAGLLLPIGTAVAVLVPGGLWLLALVVLAWVPGSFRVVREGPRTTLRADIAEGLRFLWARPVLRALALMVGAFNFTTNAAFTLMVLYAVGPDSPMRLTESAYGLLLTTLAIGSLAGSLVAEHVERLLGRGRALVVALLFGILMLAVPGFTTNPWVIAGCWFLGGFGVVIWNVITVSLRQRITPARLLGRLNSAYRLFAWGPMSVGTVVGGLLAQWFGIRSVFLIMAGSLLLATLAVVRVVNERTITAAEEQGPDQPTK</sequence>
<feature type="transmembrane region" description="Helical" evidence="7">
    <location>
        <begin position="310"/>
        <end position="330"/>
    </location>
</feature>